<dbReference type="Proteomes" id="UP001597418">
    <property type="component" value="Unassembled WGS sequence"/>
</dbReference>
<evidence type="ECO:0000313" key="3">
    <source>
        <dbReference type="EMBL" id="MFD2741887.1"/>
    </source>
</evidence>
<feature type="modified residue" description="Phosphohistidine" evidence="1">
    <location>
        <position position="58"/>
    </location>
</feature>
<accession>A0ABW5U7U1</accession>
<dbReference type="Pfam" id="PF01627">
    <property type="entry name" value="Hpt"/>
    <property type="match status" value="1"/>
</dbReference>
<proteinExistence type="predicted"/>
<dbReference type="InterPro" id="IPR008207">
    <property type="entry name" value="Sig_transdc_His_kin_Hpt_dom"/>
</dbReference>
<dbReference type="RefSeq" id="WP_066752964.1">
    <property type="nucleotide sequence ID" value="NZ_JBHUMB010000005.1"/>
</dbReference>
<dbReference type="EMBL" id="JBHUMB010000005">
    <property type="protein sequence ID" value="MFD2741887.1"/>
    <property type="molecule type" value="Genomic_DNA"/>
</dbReference>
<name>A0ABW5U7U1_9SPHI</name>
<evidence type="ECO:0000313" key="4">
    <source>
        <dbReference type="Proteomes" id="UP001597418"/>
    </source>
</evidence>
<dbReference type="Gene3D" id="1.20.120.160">
    <property type="entry name" value="HPT domain"/>
    <property type="match status" value="1"/>
</dbReference>
<dbReference type="InterPro" id="IPR036641">
    <property type="entry name" value="HPT_dom_sf"/>
</dbReference>
<evidence type="ECO:0000256" key="1">
    <source>
        <dbReference type="PROSITE-ProRule" id="PRU00110"/>
    </source>
</evidence>
<dbReference type="PROSITE" id="PS50894">
    <property type="entry name" value="HPT"/>
    <property type="match status" value="1"/>
</dbReference>
<feature type="domain" description="HPt" evidence="2">
    <location>
        <begin position="19"/>
        <end position="118"/>
    </location>
</feature>
<keyword evidence="1" id="KW-0597">Phosphoprotein</keyword>
<gene>
    <name evidence="3" type="ORF">ACFSQ6_00605</name>
</gene>
<sequence length="118" mass="13704">MNSYTFIQPDLIKSNMFGDEQMIQTFIGMYLTHCRSDFDNLSAAVHRRDVPEIGSKAHHMKPTMSYIGARELHVQFQEVESAARNGTDVSIILSLFEHLERNFEVMMRELDHFYSTLS</sequence>
<comment type="caution">
    <text evidence="3">The sequence shown here is derived from an EMBL/GenBank/DDBJ whole genome shotgun (WGS) entry which is preliminary data.</text>
</comment>
<evidence type="ECO:0000259" key="2">
    <source>
        <dbReference type="PROSITE" id="PS50894"/>
    </source>
</evidence>
<reference evidence="4" key="1">
    <citation type="journal article" date="2019" name="Int. J. Syst. Evol. Microbiol.">
        <title>The Global Catalogue of Microorganisms (GCM) 10K type strain sequencing project: providing services to taxonomists for standard genome sequencing and annotation.</title>
        <authorList>
            <consortium name="The Broad Institute Genomics Platform"/>
            <consortium name="The Broad Institute Genome Sequencing Center for Infectious Disease"/>
            <person name="Wu L."/>
            <person name="Ma J."/>
        </authorList>
    </citation>
    <scope>NUCLEOTIDE SEQUENCE [LARGE SCALE GENOMIC DNA]</scope>
    <source>
        <strain evidence="4">KCTC 42247</strain>
    </source>
</reference>
<dbReference type="SUPFAM" id="SSF47226">
    <property type="entry name" value="Histidine-containing phosphotransfer domain, HPT domain"/>
    <property type="match status" value="1"/>
</dbReference>
<protein>
    <submittedName>
        <fullName evidence="3">Hpt domain-containing protein</fullName>
    </submittedName>
</protein>
<keyword evidence="4" id="KW-1185">Reference proteome</keyword>
<organism evidence="3 4">
    <name type="scientific">Sphingobacterium populi</name>
    <dbReference type="NCBI Taxonomy" id="1812824"/>
    <lineage>
        <taxon>Bacteria</taxon>
        <taxon>Pseudomonadati</taxon>
        <taxon>Bacteroidota</taxon>
        <taxon>Sphingobacteriia</taxon>
        <taxon>Sphingobacteriales</taxon>
        <taxon>Sphingobacteriaceae</taxon>
        <taxon>Sphingobacterium</taxon>
    </lineage>
</organism>